<keyword evidence="5" id="KW-0732">Signal</keyword>
<dbReference type="PANTHER" id="PTHR47053">
    <property type="entry name" value="MUREIN DD-ENDOPEPTIDASE MEPH-RELATED"/>
    <property type="match status" value="1"/>
</dbReference>
<evidence type="ECO:0000313" key="8">
    <source>
        <dbReference type="Proteomes" id="UP000537141"/>
    </source>
</evidence>
<accession>A0A7X0NFA8</accession>
<keyword evidence="2" id="KW-0645">Protease</keyword>
<evidence type="ECO:0000256" key="3">
    <source>
        <dbReference type="ARBA" id="ARBA00022801"/>
    </source>
</evidence>
<evidence type="ECO:0000256" key="2">
    <source>
        <dbReference type="ARBA" id="ARBA00022670"/>
    </source>
</evidence>
<comment type="similarity">
    <text evidence="1">Belongs to the peptidase C40 family.</text>
</comment>
<comment type="caution">
    <text evidence="7">The sequence shown here is derived from an EMBL/GenBank/DDBJ whole genome shotgun (WGS) entry which is preliminary data.</text>
</comment>
<feature type="chain" id="PRO_5031378849" evidence="5">
    <location>
        <begin position="22"/>
        <end position="469"/>
    </location>
</feature>
<dbReference type="AlphaFoldDB" id="A0A7X0NFA8"/>
<dbReference type="InterPro" id="IPR000064">
    <property type="entry name" value="NLP_P60_dom"/>
</dbReference>
<evidence type="ECO:0000256" key="1">
    <source>
        <dbReference type="ARBA" id="ARBA00007074"/>
    </source>
</evidence>
<dbReference type="Gene3D" id="3.90.1720.10">
    <property type="entry name" value="endopeptidase domain like (from Nostoc punctiforme)"/>
    <property type="match status" value="1"/>
</dbReference>
<reference evidence="7 8" key="1">
    <citation type="submission" date="2020-08" db="EMBL/GenBank/DDBJ databases">
        <title>Genomic Encyclopedia of Type Strains, Phase IV (KMG-IV): sequencing the most valuable type-strain genomes for metagenomic binning, comparative biology and taxonomic classification.</title>
        <authorList>
            <person name="Goeker M."/>
        </authorList>
    </citation>
    <scope>NUCLEOTIDE SEQUENCE [LARGE SCALE GENOMIC DNA]</scope>
    <source>
        <strain evidence="7 8">DSM 26287</strain>
    </source>
</reference>
<dbReference type="SUPFAM" id="SSF54001">
    <property type="entry name" value="Cysteine proteinases"/>
    <property type="match status" value="1"/>
</dbReference>
<organism evidence="7 8">
    <name type="scientific">Thalassotalea piscium</name>
    <dbReference type="NCBI Taxonomy" id="1230533"/>
    <lineage>
        <taxon>Bacteria</taxon>
        <taxon>Pseudomonadati</taxon>
        <taxon>Pseudomonadota</taxon>
        <taxon>Gammaproteobacteria</taxon>
        <taxon>Alteromonadales</taxon>
        <taxon>Colwelliaceae</taxon>
        <taxon>Thalassotalea</taxon>
    </lineage>
</organism>
<dbReference type="Proteomes" id="UP000537141">
    <property type="component" value="Unassembled WGS sequence"/>
</dbReference>
<evidence type="ECO:0000256" key="5">
    <source>
        <dbReference type="SAM" id="SignalP"/>
    </source>
</evidence>
<evidence type="ECO:0000313" key="7">
    <source>
        <dbReference type="EMBL" id="MBB6542418.1"/>
    </source>
</evidence>
<dbReference type="PANTHER" id="PTHR47053:SF1">
    <property type="entry name" value="MUREIN DD-ENDOPEPTIDASE MEPH-RELATED"/>
    <property type="match status" value="1"/>
</dbReference>
<dbReference type="EMBL" id="JACHHU010000005">
    <property type="protein sequence ID" value="MBB6542418.1"/>
    <property type="molecule type" value="Genomic_DNA"/>
</dbReference>
<dbReference type="InterPro" id="IPR038765">
    <property type="entry name" value="Papain-like_cys_pep_sf"/>
</dbReference>
<feature type="domain" description="NlpC/P60" evidence="6">
    <location>
        <begin position="312"/>
        <end position="443"/>
    </location>
</feature>
<dbReference type="InterPro" id="IPR039439">
    <property type="entry name" value="SH3b1_dom"/>
</dbReference>
<dbReference type="GO" id="GO:0008234">
    <property type="term" value="F:cysteine-type peptidase activity"/>
    <property type="evidence" value="ECO:0007669"/>
    <property type="project" value="UniProtKB-KW"/>
</dbReference>
<sequence>MKVKVIISFVLLLQMNFFSLAAFEYVEQKSDVMNINESQLTTSHWIELHKNKQASEDAVLIDNQGVSQFNQQLIANNEHVSDPLTMPEQLTQAQLISLINQISSVPSSARFYSNGRKLGDKEFNNYRENLNLLAVATKNSVRWGLVVKRASLRTFPTNDRVLNSGMDSDLDRFQETAVFPGESVAVLHESKDKQWYLVRSYNYLAWVMQKDIALGDKKIVNNFMKPEQFLVVTGDKVFTTFVPDKPEVSEIQLDMGVKLPLMNKGEFVGNLYGQNPYASHIVQLPVRNKSGKLSFLPALIAKSQDINIGYLPFTKQNIIKQAFKFLGERYGWGHDYNARDCTGFVGEIYKTFGVLMPRNSGQQGKANYGNSIDFTTESKKEDKLAAIKQLEVGDLVYIPGHVVMYLGEDNGQPYVIHDVKGMSYFTEDNKYYKGTLNGVSVTPLLPLQLSESKSYIDRIYNIKQIRLNE</sequence>
<keyword evidence="3 7" id="KW-0378">Hydrolase</keyword>
<dbReference type="InterPro" id="IPR027017">
    <property type="entry name" value="P60_peptidase_YkfC"/>
</dbReference>
<feature type="signal peptide" evidence="5">
    <location>
        <begin position="1"/>
        <end position="21"/>
    </location>
</feature>
<dbReference type="Pfam" id="PF00877">
    <property type="entry name" value="NLPC_P60"/>
    <property type="match status" value="1"/>
</dbReference>
<dbReference type="PROSITE" id="PS51935">
    <property type="entry name" value="NLPC_P60"/>
    <property type="match status" value="1"/>
</dbReference>
<proteinExistence type="inferred from homology"/>
<dbReference type="PIRSF" id="PIRSF019015">
    <property type="entry name" value="P60_peptidase_YkfC"/>
    <property type="match status" value="1"/>
</dbReference>
<keyword evidence="4" id="KW-0788">Thiol protease</keyword>
<dbReference type="Pfam" id="PF12913">
    <property type="entry name" value="SH3_6"/>
    <property type="match status" value="1"/>
</dbReference>
<evidence type="ECO:0000259" key="6">
    <source>
        <dbReference type="PROSITE" id="PS51935"/>
    </source>
</evidence>
<evidence type="ECO:0000256" key="4">
    <source>
        <dbReference type="ARBA" id="ARBA00022807"/>
    </source>
</evidence>
<dbReference type="GO" id="GO:0006508">
    <property type="term" value="P:proteolysis"/>
    <property type="evidence" value="ECO:0007669"/>
    <property type="project" value="UniProtKB-KW"/>
</dbReference>
<protein>
    <submittedName>
        <fullName evidence="7">Cell wall-associated NlpC family hydrolase</fullName>
    </submittedName>
</protein>
<name>A0A7X0NFA8_9GAMM</name>
<dbReference type="RefSeq" id="WP_246454888.1">
    <property type="nucleotide sequence ID" value="NZ_AP027362.1"/>
</dbReference>
<dbReference type="InterPro" id="IPR051202">
    <property type="entry name" value="Peptidase_C40"/>
</dbReference>
<keyword evidence="8" id="KW-1185">Reference proteome</keyword>
<gene>
    <name evidence="7" type="ORF">HNQ55_000907</name>
</gene>